<keyword evidence="2" id="KW-0378">Hydrolase</keyword>
<protein>
    <submittedName>
        <fullName evidence="2">HAD family hydrolase</fullName>
        <ecNumber evidence="2">3.1.3.-</ecNumber>
    </submittedName>
</protein>
<dbReference type="Pfam" id="PF03031">
    <property type="entry name" value="NIF"/>
    <property type="match status" value="1"/>
</dbReference>
<dbReference type="PROSITE" id="PS50969">
    <property type="entry name" value="FCP1"/>
    <property type="match status" value="1"/>
</dbReference>
<evidence type="ECO:0000259" key="1">
    <source>
        <dbReference type="PROSITE" id="PS50969"/>
    </source>
</evidence>
<evidence type="ECO:0000313" key="3">
    <source>
        <dbReference type="Proteomes" id="UP001403385"/>
    </source>
</evidence>
<dbReference type="InterPro" id="IPR050365">
    <property type="entry name" value="TIM50"/>
</dbReference>
<dbReference type="AlphaFoldDB" id="A0AAW9RZQ3"/>
<sequence>MKSSYIKNRKLVILDLDETLIHATDEPQNEDWDFEFDKYKVYKRPGLDYFLVELHKHFDVAVWSSATDDYVKEIVRNIFPAKYELKFVWGRSKCALQYNLHTLEYWGYLDNHLNYVKILKKVKKRGFAPLEQMLIIDDTPHKARYNYGNAIYPEEFNGEKDDRELELLLQYLLTIKDVDNVRTIEKRNWKE</sequence>
<proteinExistence type="predicted"/>
<comment type="caution">
    <text evidence="2">The sequence shown here is derived from an EMBL/GenBank/DDBJ whole genome shotgun (WGS) entry which is preliminary data.</text>
</comment>
<dbReference type="RefSeq" id="WP_346823158.1">
    <property type="nucleotide sequence ID" value="NZ_JBDKWZ010000013.1"/>
</dbReference>
<evidence type="ECO:0000313" key="2">
    <source>
        <dbReference type="EMBL" id="MEN7550377.1"/>
    </source>
</evidence>
<dbReference type="InterPro" id="IPR004274">
    <property type="entry name" value="FCP1_dom"/>
</dbReference>
<dbReference type="GO" id="GO:0016787">
    <property type="term" value="F:hydrolase activity"/>
    <property type="evidence" value="ECO:0007669"/>
    <property type="project" value="UniProtKB-KW"/>
</dbReference>
<dbReference type="EMBL" id="JBDKWZ010000013">
    <property type="protein sequence ID" value="MEN7550377.1"/>
    <property type="molecule type" value="Genomic_DNA"/>
</dbReference>
<dbReference type="InterPro" id="IPR023214">
    <property type="entry name" value="HAD_sf"/>
</dbReference>
<dbReference type="Proteomes" id="UP001403385">
    <property type="component" value="Unassembled WGS sequence"/>
</dbReference>
<dbReference type="SMART" id="SM00577">
    <property type="entry name" value="CPDc"/>
    <property type="match status" value="1"/>
</dbReference>
<reference evidence="2 3" key="1">
    <citation type="submission" date="2024-04" db="EMBL/GenBank/DDBJ databases">
        <title>Novel genus in family Flammeovirgaceae.</title>
        <authorList>
            <person name="Nguyen T.H."/>
            <person name="Vuong T.Q."/>
            <person name="Le H."/>
            <person name="Kim S.-G."/>
        </authorList>
    </citation>
    <scope>NUCLEOTIDE SEQUENCE [LARGE SCALE GENOMIC DNA]</scope>
    <source>
        <strain evidence="2 3">JCM 23209</strain>
    </source>
</reference>
<dbReference type="EC" id="3.1.3.-" evidence="2"/>
<organism evidence="2 3">
    <name type="scientific">Rapidithrix thailandica</name>
    <dbReference type="NCBI Taxonomy" id="413964"/>
    <lineage>
        <taxon>Bacteria</taxon>
        <taxon>Pseudomonadati</taxon>
        <taxon>Bacteroidota</taxon>
        <taxon>Cytophagia</taxon>
        <taxon>Cytophagales</taxon>
        <taxon>Flammeovirgaceae</taxon>
        <taxon>Rapidithrix</taxon>
    </lineage>
</organism>
<gene>
    <name evidence="2" type="ORF">AAG747_20835</name>
</gene>
<dbReference type="PANTHER" id="PTHR12210">
    <property type="entry name" value="DULLARD PROTEIN PHOSPHATASE"/>
    <property type="match status" value="1"/>
</dbReference>
<accession>A0AAW9RZQ3</accession>
<dbReference type="InterPro" id="IPR036412">
    <property type="entry name" value="HAD-like_sf"/>
</dbReference>
<dbReference type="Gene3D" id="3.40.50.1000">
    <property type="entry name" value="HAD superfamily/HAD-like"/>
    <property type="match status" value="1"/>
</dbReference>
<dbReference type="SUPFAM" id="SSF56784">
    <property type="entry name" value="HAD-like"/>
    <property type="match status" value="1"/>
</dbReference>
<name>A0AAW9RZQ3_9BACT</name>
<feature type="domain" description="FCP1 homology" evidence="1">
    <location>
        <begin position="5"/>
        <end position="175"/>
    </location>
</feature>
<keyword evidence="3" id="KW-1185">Reference proteome</keyword>